<dbReference type="AlphaFoldDB" id="A0A4P9Z784"/>
<accession>A0A4P9Z784</accession>
<proteinExistence type="predicted"/>
<dbReference type="EMBL" id="ML004894">
    <property type="protein sequence ID" value="RKP28527.1"/>
    <property type="molecule type" value="Genomic_DNA"/>
</dbReference>
<keyword evidence="2" id="KW-1185">Reference proteome</keyword>
<organism evidence="1 2">
    <name type="scientific">Metschnikowia bicuspidata</name>
    <dbReference type="NCBI Taxonomy" id="27322"/>
    <lineage>
        <taxon>Eukaryota</taxon>
        <taxon>Fungi</taxon>
        <taxon>Dikarya</taxon>
        <taxon>Ascomycota</taxon>
        <taxon>Saccharomycotina</taxon>
        <taxon>Pichiomycetes</taxon>
        <taxon>Metschnikowiaceae</taxon>
        <taxon>Metschnikowia</taxon>
    </lineage>
</organism>
<feature type="non-terminal residue" evidence="1">
    <location>
        <position position="1"/>
    </location>
</feature>
<dbReference type="Proteomes" id="UP000268321">
    <property type="component" value="Unassembled WGS sequence"/>
</dbReference>
<evidence type="ECO:0000313" key="1">
    <source>
        <dbReference type="EMBL" id="RKP28527.1"/>
    </source>
</evidence>
<protein>
    <submittedName>
        <fullName evidence="1">Uncharacterized protein</fullName>
    </submittedName>
</protein>
<evidence type="ECO:0000313" key="2">
    <source>
        <dbReference type="Proteomes" id="UP000268321"/>
    </source>
</evidence>
<gene>
    <name evidence="1" type="ORF">METBISCDRAFT_29092</name>
</gene>
<sequence>EDKNSEIYLKFSDEKINASLNEMFKIGTAPLVLGNFSFDFKVPDEQNSS</sequence>
<reference evidence="2" key="1">
    <citation type="journal article" date="2018" name="Nat. Microbiol.">
        <title>Leveraging single-cell genomics to expand the fungal tree of life.</title>
        <authorList>
            <person name="Ahrendt S.R."/>
            <person name="Quandt C.A."/>
            <person name="Ciobanu D."/>
            <person name="Clum A."/>
            <person name="Salamov A."/>
            <person name="Andreopoulos B."/>
            <person name="Cheng J.F."/>
            <person name="Woyke T."/>
            <person name="Pelin A."/>
            <person name="Henrissat B."/>
            <person name="Reynolds N.K."/>
            <person name="Benny G.L."/>
            <person name="Smith M.E."/>
            <person name="James T.Y."/>
            <person name="Grigoriev I.V."/>
        </authorList>
    </citation>
    <scope>NUCLEOTIDE SEQUENCE [LARGE SCALE GENOMIC DNA]</scope>
    <source>
        <strain evidence="2">Baker2002</strain>
    </source>
</reference>
<name>A0A4P9Z784_9ASCO</name>